<dbReference type="InterPro" id="IPR000620">
    <property type="entry name" value="EamA_dom"/>
</dbReference>
<evidence type="ECO:0000256" key="4">
    <source>
        <dbReference type="ARBA" id="ARBA00022989"/>
    </source>
</evidence>
<accession>A0A0K0XV28</accession>
<dbReference type="Pfam" id="PF00892">
    <property type="entry name" value="EamA"/>
    <property type="match status" value="2"/>
</dbReference>
<keyword evidence="7" id="KW-1185">Reference proteome</keyword>
<dbReference type="InterPro" id="IPR050638">
    <property type="entry name" value="AA-Vitamin_Transporters"/>
</dbReference>
<keyword evidence="2" id="KW-1003">Cell membrane</keyword>
<gene>
    <name evidence="6" type="ORF">WM2015_1102</name>
</gene>
<reference evidence="6 7" key="1">
    <citation type="submission" date="2015-07" db="EMBL/GenBank/DDBJ databases">
        <authorList>
            <person name="Noorani M."/>
        </authorList>
    </citation>
    <scope>NUCLEOTIDE SEQUENCE [LARGE SCALE GENOMIC DNA]</scope>
    <source>
        <strain evidence="6 7">KCTC 42284</strain>
    </source>
</reference>
<keyword evidence="4" id="KW-1133">Transmembrane helix</keyword>
<keyword evidence="5" id="KW-0472">Membrane</keyword>
<dbReference type="RefSeq" id="WP_211260967.1">
    <property type="nucleotide sequence ID" value="NZ_CP012154.1"/>
</dbReference>
<keyword evidence="3" id="KW-0812">Transmembrane</keyword>
<dbReference type="PANTHER" id="PTHR32322:SF18">
    <property type="entry name" value="S-ADENOSYLMETHIONINE_S-ADENOSYLHOMOCYSTEINE TRANSPORTER"/>
    <property type="match status" value="1"/>
</dbReference>
<evidence type="ECO:0000256" key="1">
    <source>
        <dbReference type="ARBA" id="ARBA00004651"/>
    </source>
</evidence>
<dbReference type="Gene3D" id="1.10.3730.20">
    <property type="match status" value="1"/>
</dbReference>
<dbReference type="GO" id="GO:0005886">
    <property type="term" value="C:plasma membrane"/>
    <property type="evidence" value="ECO:0007669"/>
    <property type="project" value="UniProtKB-SubCell"/>
</dbReference>
<evidence type="ECO:0000313" key="7">
    <source>
        <dbReference type="Proteomes" id="UP000066624"/>
    </source>
</evidence>
<dbReference type="AlphaFoldDB" id="A0A0K0XV28"/>
<dbReference type="InterPro" id="IPR037185">
    <property type="entry name" value="EmrE-like"/>
</dbReference>
<proteinExistence type="predicted"/>
<protein>
    <submittedName>
        <fullName evidence="6">Uncharacterized protein</fullName>
    </submittedName>
</protein>
<organism evidence="6 7">
    <name type="scientific">Wenzhouxiangella marina</name>
    <dbReference type="NCBI Taxonomy" id="1579979"/>
    <lineage>
        <taxon>Bacteria</taxon>
        <taxon>Pseudomonadati</taxon>
        <taxon>Pseudomonadota</taxon>
        <taxon>Gammaproteobacteria</taxon>
        <taxon>Chromatiales</taxon>
        <taxon>Wenzhouxiangellaceae</taxon>
        <taxon>Wenzhouxiangella</taxon>
    </lineage>
</organism>
<evidence type="ECO:0000256" key="5">
    <source>
        <dbReference type="ARBA" id="ARBA00023136"/>
    </source>
</evidence>
<sequence length="291" mass="31716">MGEFFSLACAACWAMAVILFRRSGETLPAFELNLFKNVLAVALMVPTILIFHGLSWPGYSGSQWVIVLVSGVIGIAVADTWYLRALNLMGASRTGVVAMLYSPMVILLSSLFLAEALRPVQYLGFLLVLGGILLVTWRRNRQDVSLRALRLGVAYGAGSVALMAIGVVMVKPVLEQHEFLWTVGLRLLAGAVGMLIFVTLARGWSRMMIHYRSPQPWGTVILASVLGSYLSMILWLAGYKLTDASIASVLNETAGAFIVLFAWLFLREEMNAKRLMGVLLAFAGVGVVVMV</sequence>
<evidence type="ECO:0000313" key="6">
    <source>
        <dbReference type="EMBL" id="AKS41477.1"/>
    </source>
</evidence>
<evidence type="ECO:0000256" key="2">
    <source>
        <dbReference type="ARBA" id="ARBA00022475"/>
    </source>
</evidence>
<dbReference type="EMBL" id="CP012154">
    <property type="protein sequence ID" value="AKS41477.1"/>
    <property type="molecule type" value="Genomic_DNA"/>
</dbReference>
<evidence type="ECO:0000256" key="3">
    <source>
        <dbReference type="ARBA" id="ARBA00022692"/>
    </source>
</evidence>
<comment type="subcellular location">
    <subcellularLocation>
        <location evidence="1">Cell membrane</location>
        <topology evidence="1">Multi-pass membrane protein</topology>
    </subcellularLocation>
</comment>
<dbReference type="Proteomes" id="UP000066624">
    <property type="component" value="Chromosome"/>
</dbReference>
<dbReference type="STRING" id="1579979.WM2015_1102"/>
<dbReference type="KEGG" id="wma:WM2015_1102"/>
<dbReference type="SUPFAM" id="SSF103481">
    <property type="entry name" value="Multidrug resistance efflux transporter EmrE"/>
    <property type="match status" value="2"/>
</dbReference>
<name>A0A0K0XV28_9GAMM</name>
<dbReference type="PANTHER" id="PTHR32322">
    <property type="entry name" value="INNER MEMBRANE TRANSPORTER"/>
    <property type="match status" value="1"/>
</dbReference>